<dbReference type="EMBL" id="SRLC01000001">
    <property type="protein sequence ID" value="TGE23827.1"/>
    <property type="molecule type" value="Genomic_DNA"/>
</dbReference>
<name>A0A4Z0Q1G7_9BACT</name>
<dbReference type="InterPro" id="IPR013783">
    <property type="entry name" value="Ig-like_fold"/>
</dbReference>
<reference evidence="3 4" key="1">
    <citation type="submission" date="2019-04" db="EMBL/GenBank/DDBJ databases">
        <authorList>
            <person name="Feng G."/>
            <person name="Zhang J."/>
            <person name="Zhu H."/>
        </authorList>
    </citation>
    <scope>NUCLEOTIDE SEQUENCE [LARGE SCALE GENOMIC DNA]</scope>
    <source>
        <strain evidence="3 4">JCM 31653</strain>
    </source>
</reference>
<sequence length="1600" mass="160753">MPTTSTLFRPFRSAVWSFLFLLILLPLAGKGQSTVFRETMGTVSSNTAISAHETNNGFDNDGYTMTDGGAANPADIRISSPSAGYTGASGFANVFFTASGERGFAIEGIDAAGFTGLSLGFAVRKESAANTTFGTLVVEYWDGTAYQPLTVSGLPASTAGAGWYLITGVSLPAAAQINDLKIRFRKTAGTMRLDDVELKGTDATPPAFLNGYPTLSAITASGFTALTKLNEAGKTYFVVVADNAAVPTVAEIKAGQSSGGGAPVASGTISTAAATEGSRGVTGLSAGTSYDVYFIAEDNLTPTPNIQGAPIKLDVTTLATADTTPPVFASGSPTATGVTVTGFTLSSTLDEVGTTYYVVLASGASAPSSAQVKAGQNASGTAAAVKGSVANPTANTAATTAVTGLTGGTTYDVYVVAEDAPLNLQAAPVKLTVTTAPAPPTVTGLNPTFGPVGTAVAIAGTGLSTITGVTFGGVAATGVTATATQVTATVASGTPLGAGIVVLSDGTTTYQAPGTFTVTAAPTVTTTAASNVTATTATSGGSVTSNNATISGRGVVYATTANPRIGGSGVAQVTATGTTGSFTSNLTALSGSTTYYVAAYATSEFGTTYGPDQTFTTLAPFAGLFEDFEVTTPTKSSYPIGTVTTANGSWTFDEAVVGNLSNDKKNGTKSARLRGGSIYMNFNKANGAGLVTITAASFGTDSPSSYAIDISTDDGVTYDAFTSDVIAATSTLTATQFAVNVPGAIRLRVRHVGGSVGNNPRLNIDDITITDFTGTATTIAAPTFAGTSFCTTTAATFPVDFVPSGTFAATNDFSVQLSNAAGSFASPVVVGTVTDNPGTATPITVSVTIPAGTASGTGYKLRVVANDPARNGAASAAITLVNSPTVTVAPNAPQTLLPNANGTPLVATETPAAVSRQWFYTTPSNTTPTAISGATGLSYTPSFATPDTYYVTVVSTFAACGSVASSAVTITVAAPVATLTATPNALTINATTNQTGTQEYLLEGSNLPANAPVALSSNNPAVDFSLNGGASYVSTASLTASASGSLSQTVRVRFSAPATAGTTTATISNESGALSAPVAVTGNASEPAASTPFTPGNLALVRVGDGSAALTSAATPIFIDEYTPAGTLVRSIAVPTAPAGSNFALTANGTSSTNGLVTLSPNRQFLTLAGYNAAPGTASVATASGVERVVGLITANGSINTSTRMTDGYLGGDIRSAVTTDGTGFWTAGNGGGSTANLASGGTRYVAFGSSGTSTQLSTTPTNTRVAAIYFDQLFVSTGSGSNVGINTVGTGVPTDAGHATTLVAGLTAGDAYGYVFFDLTDAVAGPDVVYVADGNAGIRKYSLVGSSWVQNGSTISGGGALRGLAGSRTAAGIRLFATSAGNLYTVLDDVAYNTAPSTTTLTSLALAGTNQAFRGLSFAPGSPVVLPVKLTAFTAERQQGSVAIRWTTASEHNSAHFQVERSDDGKKFAVVAQVAAQGQSTRTQHYTALDQQPSTRLSYYRLRQVDQDGTAAYSPVVTVRPAQEALLYPNPVQRLLTVQLPQTPAATTLVQITDLSGRACISRRIGQGEQLDVQGLQPGTYLVYVGEGASRVVQKVVKN</sequence>
<dbReference type="InterPro" id="IPR026444">
    <property type="entry name" value="Secre_tail"/>
</dbReference>
<dbReference type="InterPro" id="IPR014756">
    <property type="entry name" value="Ig_E-set"/>
</dbReference>
<proteinExistence type="predicted"/>
<organism evidence="3 4">
    <name type="scientific">Hymenobacter aquaticus</name>
    <dbReference type="NCBI Taxonomy" id="1867101"/>
    <lineage>
        <taxon>Bacteria</taxon>
        <taxon>Pseudomonadati</taxon>
        <taxon>Bacteroidota</taxon>
        <taxon>Cytophagia</taxon>
        <taxon>Cytophagales</taxon>
        <taxon>Hymenobacteraceae</taxon>
        <taxon>Hymenobacter</taxon>
    </lineage>
</organism>
<dbReference type="SUPFAM" id="SSF81296">
    <property type="entry name" value="E set domains"/>
    <property type="match status" value="1"/>
</dbReference>
<feature type="domain" description="Secretion system C-terminal sorting" evidence="2">
    <location>
        <begin position="1528"/>
        <end position="1598"/>
    </location>
</feature>
<dbReference type="OrthoDB" id="869645at2"/>
<comment type="caution">
    <text evidence="3">The sequence shown here is derived from an EMBL/GenBank/DDBJ whole genome shotgun (WGS) entry which is preliminary data.</text>
</comment>
<accession>A0A4Z0Q1G7</accession>
<dbReference type="Pfam" id="PF18962">
    <property type="entry name" value="Por_Secre_tail"/>
    <property type="match status" value="1"/>
</dbReference>
<keyword evidence="4" id="KW-1185">Reference proteome</keyword>
<dbReference type="InterPro" id="IPR002909">
    <property type="entry name" value="IPT_dom"/>
</dbReference>
<evidence type="ECO:0000313" key="3">
    <source>
        <dbReference type="EMBL" id="TGE23827.1"/>
    </source>
</evidence>
<dbReference type="Gene3D" id="2.60.40.10">
    <property type="entry name" value="Immunoglobulins"/>
    <property type="match status" value="2"/>
</dbReference>
<evidence type="ECO:0000259" key="1">
    <source>
        <dbReference type="Pfam" id="PF01833"/>
    </source>
</evidence>
<protein>
    <submittedName>
        <fullName evidence="3">T9SS type A sorting domain-containing protein</fullName>
    </submittedName>
</protein>
<evidence type="ECO:0000313" key="4">
    <source>
        <dbReference type="Proteomes" id="UP000297549"/>
    </source>
</evidence>
<dbReference type="NCBIfam" id="TIGR04183">
    <property type="entry name" value="Por_Secre_tail"/>
    <property type="match status" value="1"/>
</dbReference>
<evidence type="ECO:0000259" key="2">
    <source>
        <dbReference type="Pfam" id="PF18962"/>
    </source>
</evidence>
<dbReference type="Proteomes" id="UP000297549">
    <property type="component" value="Unassembled WGS sequence"/>
</dbReference>
<feature type="domain" description="IPT/TIG" evidence="1">
    <location>
        <begin position="440"/>
        <end position="517"/>
    </location>
</feature>
<gene>
    <name evidence="3" type="ORF">E5K00_01015</name>
</gene>
<dbReference type="Pfam" id="PF01833">
    <property type="entry name" value="TIG"/>
    <property type="match status" value="1"/>
</dbReference>